<evidence type="ECO:0000256" key="5">
    <source>
        <dbReference type="SAM" id="Phobius"/>
    </source>
</evidence>
<evidence type="ECO:0000256" key="3">
    <source>
        <dbReference type="ARBA" id="ARBA00022737"/>
    </source>
</evidence>
<keyword evidence="2 6" id="KW-0732">Signal</keyword>
<organism evidence="7 8">
    <name type="scientific">Bombyx mori</name>
    <name type="common">Silk moth</name>
    <dbReference type="NCBI Taxonomy" id="7091"/>
    <lineage>
        <taxon>Eukaryota</taxon>
        <taxon>Metazoa</taxon>
        <taxon>Ecdysozoa</taxon>
        <taxon>Arthropoda</taxon>
        <taxon>Hexapoda</taxon>
        <taxon>Insecta</taxon>
        <taxon>Pterygota</taxon>
        <taxon>Neoptera</taxon>
        <taxon>Endopterygota</taxon>
        <taxon>Lepidoptera</taxon>
        <taxon>Glossata</taxon>
        <taxon>Ditrysia</taxon>
        <taxon>Bombycoidea</taxon>
        <taxon>Bombycidae</taxon>
        <taxon>Bombycinae</taxon>
        <taxon>Bombyx</taxon>
    </lineage>
</organism>
<feature type="chain" id="PRO_5035863544" evidence="6">
    <location>
        <begin position="24"/>
        <end position="1117"/>
    </location>
</feature>
<keyword evidence="1" id="KW-0433">Leucine-rich repeat</keyword>
<dbReference type="InterPro" id="IPR050328">
    <property type="entry name" value="Dev_Immune_Receptor"/>
</dbReference>
<dbReference type="GeneID" id="101735635"/>
<dbReference type="PANTHER" id="PTHR24373:SF275">
    <property type="entry name" value="TIR DOMAIN-CONTAINING PROTEIN"/>
    <property type="match status" value="1"/>
</dbReference>
<dbReference type="GO" id="GO:0031012">
    <property type="term" value="C:extracellular matrix"/>
    <property type="evidence" value="ECO:0007669"/>
    <property type="project" value="TreeGrafter"/>
</dbReference>
<keyword evidence="3" id="KW-0677">Repeat</keyword>
<dbReference type="Gene3D" id="3.80.10.10">
    <property type="entry name" value="Ribonuclease Inhibitor"/>
    <property type="match status" value="7"/>
</dbReference>
<feature type="transmembrane region" description="Helical" evidence="5">
    <location>
        <begin position="1069"/>
        <end position="1091"/>
    </location>
</feature>
<dbReference type="Proteomes" id="UP000005204">
    <property type="component" value="Unassembled WGS sequence"/>
</dbReference>
<dbReference type="InterPro" id="IPR001611">
    <property type="entry name" value="Leu-rich_rpt"/>
</dbReference>
<evidence type="ECO:0000313" key="8">
    <source>
        <dbReference type="Proteomes" id="UP000005204"/>
    </source>
</evidence>
<dbReference type="FunFam" id="3.80.10.10:FF:001164">
    <property type="entry name" value="GH01279p"/>
    <property type="match status" value="1"/>
</dbReference>
<dbReference type="InterPro" id="IPR003591">
    <property type="entry name" value="Leu-rich_rpt_typical-subtyp"/>
</dbReference>
<keyword evidence="5" id="KW-1133">Transmembrane helix</keyword>
<feature type="coiled-coil region" evidence="4">
    <location>
        <begin position="1008"/>
        <end position="1046"/>
    </location>
</feature>
<evidence type="ECO:0000313" key="7">
    <source>
        <dbReference type="EnsemblMetazoa" id="XP_021202383.2"/>
    </source>
</evidence>
<accession>A0A8R2HL52</accession>
<dbReference type="SMART" id="SM00369">
    <property type="entry name" value="LRR_TYP"/>
    <property type="match status" value="19"/>
</dbReference>
<proteinExistence type="predicted"/>
<dbReference type="AlphaFoldDB" id="A0A8R2HL52"/>
<dbReference type="RefSeq" id="XP_021202383.2">
    <property type="nucleotide sequence ID" value="XM_021346708.2"/>
</dbReference>
<dbReference type="EnsemblMetazoa" id="XM_021346708.2">
    <property type="protein sequence ID" value="XP_021202383.2"/>
    <property type="gene ID" value="LOC101735635"/>
</dbReference>
<dbReference type="SUPFAM" id="SSF52058">
    <property type="entry name" value="L domain-like"/>
    <property type="match status" value="3"/>
</dbReference>
<dbReference type="KEGG" id="bmor:101735635"/>
<dbReference type="InterPro" id="IPR032675">
    <property type="entry name" value="LRR_dom_sf"/>
</dbReference>
<reference evidence="8" key="1">
    <citation type="journal article" date="2008" name="Insect Biochem. Mol. Biol.">
        <title>The genome of a lepidopteran model insect, the silkworm Bombyx mori.</title>
        <authorList>
            <consortium name="International Silkworm Genome Consortium"/>
        </authorList>
    </citation>
    <scope>NUCLEOTIDE SEQUENCE [LARGE SCALE GENOMIC DNA]</scope>
    <source>
        <strain evidence="8">p50T</strain>
    </source>
</reference>
<dbReference type="PANTHER" id="PTHR24373">
    <property type="entry name" value="SLIT RELATED LEUCINE-RICH REPEAT NEURONAL PROTEIN"/>
    <property type="match status" value="1"/>
</dbReference>
<name>A0A8R2HL52_BOMMO</name>
<evidence type="ECO:0000256" key="2">
    <source>
        <dbReference type="ARBA" id="ARBA00022729"/>
    </source>
</evidence>
<protein>
    <submittedName>
        <fullName evidence="7">Uncharacterized protein</fullName>
    </submittedName>
</protein>
<keyword evidence="8" id="KW-1185">Reference proteome</keyword>
<evidence type="ECO:0000256" key="6">
    <source>
        <dbReference type="SAM" id="SignalP"/>
    </source>
</evidence>
<evidence type="ECO:0000256" key="1">
    <source>
        <dbReference type="ARBA" id="ARBA00022614"/>
    </source>
</evidence>
<dbReference type="PROSITE" id="PS51450">
    <property type="entry name" value="LRR"/>
    <property type="match status" value="5"/>
</dbReference>
<reference evidence="7" key="2">
    <citation type="submission" date="2022-06" db="UniProtKB">
        <authorList>
            <consortium name="EnsemblMetazoa"/>
        </authorList>
    </citation>
    <scope>IDENTIFICATION</scope>
    <source>
        <strain evidence="7">p50T (Dazao)</strain>
    </source>
</reference>
<keyword evidence="5" id="KW-0812">Transmembrane</keyword>
<dbReference type="GO" id="GO:0005615">
    <property type="term" value="C:extracellular space"/>
    <property type="evidence" value="ECO:0007669"/>
    <property type="project" value="TreeGrafter"/>
</dbReference>
<dbReference type="Pfam" id="PF13855">
    <property type="entry name" value="LRR_8"/>
    <property type="match status" value="8"/>
</dbReference>
<sequence length="1117" mass="127227">MFRRRGDIFSCYLLVGLLSFVQSGPCSFSFDENACKYNMVCLGKFSGYQRHYFSVDSFYNTNYYNRNSPTNCVNQIAASVYSNEKVFPIALNFRDIDFSSNDQSDQFTVPGYSGLTESLIESLNISSNDIRFTPILTPMEKLVSLNMSNNFLSIAQLSNVHELPSLADIDLSVNNILEIQTIEGQHPYTSLRHLNLSYNYLVGLPDMIFDDFRLLESIDLSHNSIEVLSSNTFEGTRKLLTLNLAFNRISDINTSLFRFINLKELHLQNNRLVELKANVFENLISLQYVDLSFNSIAVVEKNVFWNLLNISQIDLSNNKIQVIDDELFKNTTTLKTINFSNNNIKRLPTDLFKGNDIARFEIQMNNLEGSLKKGTFNGLKSVLHVQLDHMHIRTIENFAFFGLDNAIILLLNDNEIENLSVNSFKTLRNLAHLDLSNNKIKHIEFETDDLLSLHELLLRNNFLSYINSDSFQGLNSLLYLDLSNNNISRLYSNSFASLKSLVNFEIGNNPLVGALEERSFDGLSSLPTLDISGTLLTVIQNNSFEGMIKLKNVNMSHSNIERLQYNAFAHTGDMDTLDVSYNMLIEFNLNNTQISSLTKLLLNNNFIKTISDRTLLGLTSLKEIIVTHNKIEHFSDNSLLDQMDLNFLDISFNDKLAFNANIVKSSMYLNKLIISGLEPNISLIGLGNSSVAILDISCSKITNVQKLHLNELKRLDDLKLYKNNIIKLEVGAFSDLKSMRFLDLSYNKISYIQPGVFKDNILLHSLNISHNLLTQIQFGIFSGLVYLSSLDISYNDLDDLKGERFYQLQSLTTLIADNNRISTISAEDFMGTNLKKLSIGGNPLPCEIIVKFKQNDVPFELTSLRIDEHSAENFEGIVCNVNRRKEVIGATDRRTIYGEENKMLMKIRDILLKFTENLPLNNRNDNISVTVKNDLSQIENITSKLEKTLTDDNVKLYNATNTIADENRKTNDLLEKMLRILSYRPKIITTNPTIVKGNATYENLLSYVNEIKQNIEDRSKERQNVLNDLQNDIAQLHSRIEILAMTEEPRHERLSKAQDSSPATNSGSMFTEVCVAFILIILLCFILYKIYKKKSIFKRRLSISTRVLPGNMENSDL</sequence>
<keyword evidence="5" id="KW-0472">Membrane</keyword>
<evidence type="ECO:0000256" key="4">
    <source>
        <dbReference type="SAM" id="Coils"/>
    </source>
</evidence>
<feature type="signal peptide" evidence="6">
    <location>
        <begin position="1"/>
        <end position="23"/>
    </location>
</feature>
<dbReference type="SMART" id="SM00364">
    <property type="entry name" value="LRR_BAC"/>
    <property type="match status" value="6"/>
</dbReference>
<keyword evidence="4" id="KW-0175">Coiled coil</keyword>
<dbReference type="SMART" id="SM00365">
    <property type="entry name" value="LRR_SD22"/>
    <property type="match status" value="6"/>
</dbReference>